<evidence type="ECO:0000313" key="2">
    <source>
        <dbReference type="Proteomes" id="UP000295075"/>
    </source>
</evidence>
<reference evidence="1 2" key="1">
    <citation type="submission" date="2019-03" db="EMBL/GenBank/DDBJ databases">
        <title>Draft genome sequences of novel Actinobacteria.</title>
        <authorList>
            <person name="Sahin N."/>
            <person name="Ay H."/>
            <person name="Saygin H."/>
        </authorList>
    </citation>
    <scope>NUCLEOTIDE SEQUENCE [LARGE SCALE GENOMIC DNA]</scope>
    <source>
        <strain evidence="1 2">JCM 30547</strain>
    </source>
</reference>
<dbReference type="AlphaFoldDB" id="A0A4R4PI39"/>
<gene>
    <name evidence="1" type="ORF">E1261_33155</name>
</gene>
<keyword evidence="1" id="KW-0808">Transferase</keyword>
<dbReference type="EMBL" id="SMKA01000216">
    <property type="protein sequence ID" value="TDC21524.1"/>
    <property type="molecule type" value="Genomic_DNA"/>
</dbReference>
<dbReference type="InterPro" id="IPR014942">
    <property type="entry name" value="AbiEii"/>
</dbReference>
<comment type="caution">
    <text evidence="1">The sequence shown here is derived from an EMBL/GenBank/DDBJ whole genome shotgun (WGS) entry which is preliminary data.</text>
</comment>
<dbReference type="OrthoDB" id="9808443at2"/>
<protein>
    <submittedName>
        <fullName evidence="1">Nucleotidyl transferase AbiEii/AbiGii toxin family protein</fullName>
    </submittedName>
</protein>
<evidence type="ECO:0000313" key="1">
    <source>
        <dbReference type="EMBL" id="TDC21524.1"/>
    </source>
</evidence>
<dbReference type="Proteomes" id="UP000295075">
    <property type="component" value="Unassembled WGS sequence"/>
</dbReference>
<dbReference type="GO" id="GO:0016740">
    <property type="term" value="F:transferase activity"/>
    <property type="evidence" value="ECO:0007669"/>
    <property type="project" value="UniProtKB-KW"/>
</dbReference>
<accession>A0A4R4PI39</accession>
<name>A0A4R4PI39_9ACTN</name>
<keyword evidence="2" id="KW-1185">Reference proteome</keyword>
<proteinExistence type="predicted"/>
<sequence>MTLYTLEGLLARIAGSGHRDDFVLKGGVLLAAFDLRRPTKDIDLQAIGLPNDVDLVLERVRSIALIDLDDGLVFDEHGMRAQEIRDEDEYSGVRVRLVGALGRSRLTVGIDINFGDPIWPHPQEIELPRLVDLGQAPLRLRGYPLAMVIAEKAVTAIERGTANTRWRDFADVLLISTAYPFAAAELRSALEVVANHRDVELRPLLPMLESMPAIAETKWSAWRRRQARGDELPATFAEALAGVAAFLDPVLSVAQN</sequence>
<organism evidence="1 2">
    <name type="scientific">Kribbella albertanoniae</name>
    <dbReference type="NCBI Taxonomy" id="1266829"/>
    <lineage>
        <taxon>Bacteria</taxon>
        <taxon>Bacillati</taxon>
        <taxon>Actinomycetota</taxon>
        <taxon>Actinomycetes</taxon>
        <taxon>Propionibacteriales</taxon>
        <taxon>Kribbellaceae</taxon>
        <taxon>Kribbella</taxon>
    </lineage>
</organism>
<dbReference type="Pfam" id="PF08843">
    <property type="entry name" value="AbiEii"/>
    <property type="match status" value="1"/>
</dbReference>